<evidence type="ECO:0000313" key="4">
    <source>
        <dbReference type="Proteomes" id="UP000291933"/>
    </source>
</evidence>
<evidence type="ECO:0000256" key="2">
    <source>
        <dbReference type="SAM" id="Phobius"/>
    </source>
</evidence>
<feature type="transmembrane region" description="Helical" evidence="2">
    <location>
        <begin position="593"/>
        <end position="613"/>
    </location>
</feature>
<reference evidence="3 4" key="1">
    <citation type="submission" date="2019-01" db="EMBL/GenBank/DDBJ databases">
        <title>Lactibacter flavus gen. nov., sp. nov., a novel bacterium of the family Propionibacteriaceae isolated from raw milk and dairy products.</title>
        <authorList>
            <person name="Huptas C."/>
            <person name="Wenning M."/>
            <person name="Breitenwieser F."/>
            <person name="Doll E."/>
            <person name="Von Neubeck M."/>
            <person name="Busse H.-J."/>
            <person name="Scherer S."/>
        </authorList>
    </citation>
    <scope>NUCLEOTIDE SEQUENCE [LARGE SCALE GENOMIC DNA]</scope>
    <source>
        <strain evidence="3 4">DSM 22130</strain>
    </source>
</reference>
<evidence type="ECO:0000313" key="3">
    <source>
        <dbReference type="EMBL" id="TBT93136.1"/>
    </source>
</evidence>
<dbReference type="EMBL" id="SDMR01000018">
    <property type="protein sequence ID" value="TBT93136.1"/>
    <property type="molecule type" value="Genomic_DNA"/>
</dbReference>
<gene>
    <name evidence="3" type="ORF">ET996_12420</name>
</gene>
<protein>
    <submittedName>
        <fullName evidence="3">Uncharacterized protein</fullName>
    </submittedName>
</protein>
<evidence type="ECO:0000256" key="1">
    <source>
        <dbReference type="SAM" id="Coils"/>
    </source>
</evidence>
<organism evidence="3 4">
    <name type="scientific">Propioniciclava tarda</name>
    <dbReference type="NCBI Taxonomy" id="433330"/>
    <lineage>
        <taxon>Bacteria</taxon>
        <taxon>Bacillati</taxon>
        <taxon>Actinomycetota</taxon>
        <taxon>Actinomycetes</taxon>
        <taxon>Propionibacteriales</taxon>
        <taxon>Propionibacteriaceae</taxon>
        <taxon>Propioniciclava</taxon>
    </lineage>
</organism>
<feature type="transmembrane region" description="Helical" evidence="2">
    <location>
        <begin position="625"/>
        <end position="648"/>
    </location>
</feature>
<proteinExistence type="predicted"/>
<dbReference type="OrthoDB" id="2988801at2"/>
<name>A0A4Q9KKG5_PROTD</name>
<keyword evidence="1" id="KW-0175">Coiled coil</keyword>
<keyword evidence="2" id="KW-1133">Transmembrane helix</keyword>
<dbReference type="Proteomes" id="UP000291933">
    <property type="component" value="Unassembled WGS sequence"/>
</dbReference>
<feature type="coiled-coil region" evidence="1">
    <location>
        <begin position="530"/>
        <end position="585"/>
    </location>
</feature>
<dbReference type="RefSeq" id="WP_131172879.1">
    <property type="nucleotide sequence ID" value="NZ_FXTL01000018.1"/>
</dbReference>
<comment type="caution">
    <text evidence="3">The sequence shown here is derived from an EMBL/GenBank/DDBJ whole genome shotgun (WGS) entry which is preliminary data.</text>
</comment>
<keyword evidence="2" id="KW-0472">Membrane</keyword>
<dbReference type="AlphaFoldDB" id="A0A4Q9KKG5"/>
<keyword evidence="2" id="KW-0812">Transmembrane</keyword>
<accession>A0A4Q9KKG5</accession>
<keyword evidence="4" id="KW-1185">Reference proteome</keyword>
<sequence length="688" mass="74805">MSSATPSSQVLLATMALIKANADAGKTHLDNFTPFVLEAMRPEPSRSFQPHEIGAAVSEMMGIELPTRVAEALLKRLARQRDVVRDNREYRLEEGVAQRLPNLLAKQAAFVRDQEALIDKLIAFAAGEHQTVLDREAAAAALYAQIEDDTVDLLRVAVRADPYRRRALSDDTSYVVSDFIANVARADPQGYDAIVAAAKGTMLAAAIQIPNLERIESKFVNTTLYLDSPLLLQLVGLEGPEAQSAVSEVLRVARTAGAKVACFEHSVDEAEGVIRANAEARRRPGKVPTRITGIQAWAIKSNLDHHDLLIESEKFRSKVSHQAITVEERPDHIPRIEVSEDGLREALESAIAYRTDEPLLRDLDSLVAIHNLRRGSSSAAIESCRAVLITDNDAVARVARSFFSREGHQWPVATSMSDLATILYLKTPQEASTLPSLLLVAEAFAGLEPGSALWTRFLKIVEGQAEKGDVTAEDIALLCHSEESRRFLMEATLGRADKVSDESVSEILERAKQYASAPARADAALDAVKRKVAEEQRDATNERLSRTEQEVEGLKSGVLDANLRAKRLEENIQEVALNIRKEAVARANRRAKAVASLVSVALLGAGVASFAGWVPDGLLGTTLKVLTFAGGILGLVTAVMGGNLVAWLHMVRDPLANQIERSHRRRLGLPSVARGKAKGSAPTPHVDQ</sequence>